<gene>
    <name evidence="3" type="ORF">SNE35_02365</name>
</gene>
<accession>A0ABU5DCA5</accession>
<feature type="chain" id="PRO_5046472474" evidence="1">
    <location>
        <begin position="24"/>
        <end position="361"/>
    </location>
</feature>
<name>A0ABU5DCA5_9BURK</name>
<evidence type="ECO:0000256" key="1">
    <source>
        <dbReference type="SAM" id="SignalP"/>
    </source>
</evidence>
<dbReference type="Pfam" id="PF07589">
    <property type="entry name" value="PEP-CTERM"/>
    <property type="match status" value="1"/>
</dbReference>
<dbReference type="RefSeq" id="WP_320421198.1">
    <property type="nucleotide sequence ID" value="NZ_JAXCLA010000001.1"/>
</dbReference>
<evidence type="ECO:0000259" key="2">
    <source>
        <dbReference type="Pfam" id="PF07589"/>
    </source>
</evidence>
<keyword evidence="1" id="KW-0732">Signal</keyword>
<protein>
    <submittedName>
        <fullName evidence="3">PEP-CTERM sorting domain-containing protein</fullName>
    </submittedName>
</protein>
<proteinExistence type="predicted"/>
<evidence type="ECO:0000313" key="3">
    <source>
        <dbReference type="EMBL" id="MDY0743328.1"/>
    </source>
</evidence>
<evidence type="ECO:0000313" key="4">
    <source>
        <dbReference type="Proteomes" id="UP001285263"/>
    </source>
</evidence>
<sequence length="361" mass="37518">MTGIRISAWALGLSLLLAATAQAQTTLSKDNDPSLILLIWDPVNKVSYSRDTGLLGSTLYDQLSDAGSQQFWTLDPAVDTNFKKFVDATDKLDNDLWMVIGGGKAGSGNGPGKQVVFTTMKNTTANGVLNPQWDFLTKKTNLQVRSQASNFETNLYTALEGGNSTGSSYASAPSGFASSFDTASSNAYVGNLGQLLGDIETGLSGGEAMFGGADGFDTGNALGAGGSSSWFYYMTPSDLKTNSISTVSAFANSAYDAYWGLARTTNTGGQQELVLSFTMQASVTSTTTAAGAVRRNQTDYTAGYGIAKPISTPGGEFAGWVPSSELLGGGTVSAVPEPTSALLMALGLGGLVAATRRHRRG</sequence>
<keyword evidence="4" id="KW-1185">Reference proteome</keyword>
<dbReference type="InterPro" id="IPR013424">
    <property type="entry name" value="Ice-binding_C"/>
</dbReference>
<dbReference type="EMBL" id="JAXCLA010000001">
    <property type="protein sequence ID" value="MDY0743328.1"/>
    <property type="molecule type" value="Genomic_DNA"/>
</dbReference>
<feature type="domain" description="Ice-binding protein C-terminal" evidence="2">
    <location>
        <begin position="334"/>
        <end position="360"/>
    </location>
</feature>
<dbReference type="NCBIfam" id="TIGR02595">
    <property type="entry name" value="PEP_CTERM"/>
    <property type="match status" value="1"/>
</dbReference>
<comment type="caution">
    <text evidence="3">The sequence shown here is derived from an EMBL/GenBank/DDBJ whole genome shotgun (WGS) entry which is preliminary data.</text>
</comment>
<feature type="signal peptide" evidence="1">
    <location>
        <begin position="1"/>
        <end position="23"/>
    </location>
</feature>
<dbReference type="Proteomes" id="UP001285263">
    <property type="component" value="Unassembled WGS sequence"/>
</dbReference>
<organism evidence="3 4">
    <name type="scientific">Roseateles agri</name>
    <dbReference type="NCBI Taxonomy" id="3098619"/>
    <lineage>
        <taxon>Bacteria</taxon>
        <taxon>Pseudomonadati</taxon>
        <taxon>Pseudomonadota</taxon>
        <taxon>Betaproteobacteria</taxon>
        <taxon>Burkholderiales</taxon>
        <taxon>Sphaerotilaceae</taxon>
        <taxon>Roseateles</taxon>
    </lineage>
</organism>
<reference evidence="3 4" key="1">
    <citation type="submission" date="2023-11" db="EMBL/GenBank/DDBJ databases">
        <title>Paucibacter sp. nov., isolated from fresh soil in Korea.</title>
        <authorList>
            <person name="Le N.T.T."/>
        </authorList>
    </citation>
    <scope>NUCLEOTIDE SEQUENCE [LARGE SCALE GENOMIC DNA]</scope>
    <source>
        <strain evidence="3 4">R3-3</strain>
    </source>
</reference>